<dbReference type="AlphaFoldDB" id="A0A3D9L4Y8"/>
<organism evidence="1 2">
    <name type="scientific">Marinoscillum furvescens DSM 4134</name>
    <dbReference type="NCBI Taxonomy" id="1122208"/>
    <lineage>
        <taxon>Bacteria</taxon>
        <taxon>Pseudomonadati</taxon>
        <taxon>Bacteroidota</taxon>
        <taxon>Cytophagia</taxon>
        <taxon>Cytophagales</taxon>
        <taxon>Reichenbachiellaceae</taxon>
        <taxon>Marinoscillum</taxon>
    </lineage>
</organism>
<comment type="caution">
    <text evidence="1">The sequence shown here is derived from an EMBL/GenBank/DDBJ whole genome shotgun (WGS) entry which is preliminary data.</text>
</comment>
<protein>
    <recommendedName>
        <fullName evidence="3">Lipoprotein</fullName>
    </recommendedName>
</protein>
<gene>
    <name evidence="1" type="ORF">C7460_111131</name>
</gene>
<keyword evidence="2" id="KW-1185">Reference proteome</keyword>
<dbReference type="PROSITE" id="PS51257">
    <property type="entry name" value="PROKAR_LIPOPROTEIN"/>
    <property type="match status" value="1"/>
</dbReference>
<dbReference type="RefSeq" id="WP_115868512.1">
    <property type="nucleotide sequence ID" value="NZ_QREG01000011.1"/>
</dbReference>
<dbReference type="Proteomes" id="UP000256779">
    <property type="component" value="Unassembled WGS sequence"/>
</dbReference>
<reference evidence="1 2" key="1">
    <citation type="submission" date="2018-07" db="EMBL/GenBank/DDBJ databases">
        <title>Genomic Encyclopedia of Type Strains, Phase IV (KMG-IV): sequencing the most valuable type-strain genomes for metagenomic binning, comparative biology and taxonomic classification.</title>
        <authorList>
            <person name="Goeker M."/>
        </authorList>
    </citation>
    <scope>NUCLEOTIDE SEQUENCE [LARGE SCALE GENOMIC DNA]</scope>
    <source>
        <strain evidence="1 2">DSM 4134</strain>
    </source>
</reference>
<name>A0A3D9L4Y8_MARFU</name>
<proteinExistence type="predicted"/>
<accession>A0A3D9L4Y8</accession>
<evidence type="ECO:0008006" key="3">
    <source>
        <dbReference type="Google" id="ProtNLM"/>
    </source>
</evidence>
<evidence type="ECO:0000313" key="2">
    <source>
        <dbReference type="Proteomes" id="UP000256779"/>
    </source>
</evidence>
<sequence length="508" mass="58065">MKNWLTLIAFAIIVIATSCIGEKFEEISSELSFVNIIDEQKIWNTPVVEVRGWNSRTSSIQYYLNDELVAESTSPPFSSEIRVRDFLDGNYELKAISFVDGVETATTNLRVQIENTLIKVQSNSPVDDFMFGKFQGVFVTDESNNVVSYMSISANDGSLMTMSRPEEFNDSVFNVHEIQYGLEGEFWINSYQDVNSKVYINWPKRHTFRYSVTSYPSGYGLIHADRIFTGSFGSTITISENEKILVSLQSEEKGSAFYLIDSSVINEDIEITENDLIYSKVMDLPLNTNYGFSDNNIRLTYSHESSSNYFSYEPQPMFHQELINNGSHLKLVTPNNISDYLLSSVHIQYEDQDKGFTYNYEGSPTTPALDHSVNDINMEIKNHQVSASIDGEGDFQVISVSSLISTSKPVVNLKSRYWRCHSQITNKSHKFPTIPAEILELSPSITADNLFNPKYEDEITVNNFGPWVQVYDYEESRSFQEYMKLYFGSEQTNLNDGWKKVLTKYFTN</sequence>
<evidence type="ECO:0000313" key="1">
    <source>
        <dbReference type="EMBL" id="RED97990.1"/>
    </source>
</evidence>
<dbReference type="EMBL" id="QREG01000011">
    <property type="protein sequence ID" value="RED97990.1"/>
    <property type="molecule type" value="Genomic_DNA"/>
</dbReference>